<dbReference type="Pfam" id="PF00083">
    <property type="entry name" value="Sugar_tr"/>
    <property type="match status" value="2"/>
</dbReference>
<dbReference type="OrthoDB" id="4142200at2759"/>
<comment type="subcellular location">
    <subcellularLocation>
        <location evidence="1">Membrane</location>
    </subcellularLocation>
</comment>
<dbReference type="GO" id="GO:0022857">
    <property type="term" value="F:transmembrane transporter activity"/>
    <property type="evidence" value="ECO:0007669"/>
    <property type="project" value="InterPro"/>
</dbReference>
<feature type="transmembrane region" description="Helical" evidence="5">
    <location>
        <begin position="393"/>
        <end position="413"/>
    </location>
</feature>
<proteinExistence type="predicted"/>
<evidence type="ECO:0000313" key="6">
    <source>
        <dbReference type="EMBL" id="GBP22384.1"/>
    </source>
</evidence>
<dbReference type="SUPFAM" id="SSF103473">
    <property type="entry name" value="MFS general substrate transporter"/>
    <property type="match status" value="2"/>
</dbReference>
<evidence type="ECO:0000256" key="1">
    <source>
        <dbReference type="ARBA" id="ARBA00004370"/>
    </source>
</evidence>
<keyword evidence="3 5" id="KW-1133">Transmembrane helix</keyword>
<organism evidence="6 7">
    <name type="scientific">Eumeta variegata</name>
    <name type="common">Bagworm moth</name>
    <name type="synonym">Eumeta japonica</name>
    <dbReference type="NCBI Taxonomy" id="151549"/>
    <lineage>
        <taxon>Eukaryota</taxon>
        <taxon>Metazoa</taxon>
        <taxon>Ecdysozoa</taxon>
        <taxon>Arthropoda</taxon>
        <taxon>Hexapoda</taxon>
        <taxon>Insecta</taxon>
        <taxon>Pterygota</taxon>
        <taxon>Neoptera</taxon>
        <taxon>Endopterygota</taxon>
        <taxon>Lepidoptera</taxon>
        <taxon>Glossata</taxon>
        <taxon>Ditrysia</taxon>
        <taxon>Tineoidea</taxon>
        <taxon>Psychidae</taxon>
        <taxon>Oiketicinae</taxon>
        <taxon>Eumeta</taxon>
    </lineage>
</organism>
<dbReference type="InterPro" id="IPR005828">
    <property type="entry name" value="MFS_sugar_transport-like"/>
</dbReference>
<name>A0A4C1U8X4_EUMVA</name>
<dbReference type="PANTHER" id="PTHR48021">
    <property type="match status" value="1"/>
</dbReference>
<dbReference type="EMBL" id="BGZK01000139">
    <property type="protein sequence ID" value="GBP22384.1"/>
    <property type="molecule type" value="Genomic_DNA"/>
</dbReference>
<dbReference type="PANTHER" id="PTHR48021:SF7">
    <property type="entry name" value="RH09188P"/>
    <property type="match status" value="1"/>
</dbReference>
<keyword evidence="6" id="KW-0813">Transport</keyword>
<feature type="transmembrane region" description="Helical" evidence="5">
    <location>
        <begin position="368"/>
        <end position="387"/>
    </location>
</feature>
<comment type="caution">
    <text evidence="6">The sequence shown here is derived from an EMBL/GenBank/DDBJ whole genome shotgun (WGS) entry which is preliminary data.</text>
</comment>
<dbReference type="AlphaFoldDB" id="A0A4C1U8X4"/>
<dbReference type="Proteomes" id="UP000299102">
    <property type="component" value="Unassembled WGS sequence"/>
</dbReference>
<evidence type="ECO:0000256" key="4">
    <source>
        <dbReference type="ARBA" id="ARBA00023136"/>
    </source>
</evidence>
<reference evidence="6 7" key="1">
    <citation type="journal article" date="2019" name="Commun. Biol.">
        <title>The bagworm genome reveals a unique fibroin gene that provides high tensile strength.</title>
        <authorList>
            <person name="Kono N."/>
            <person name="Nakamura H."/>
            <person name="Ohtoshi R."/>
            <person name="Tomita M."/>
            <person name="Numata K."/>
            <person name="Arakawa K."/>
        </authorList>
    </citation>
    <scope>NUCLEOTIDE SEQUENCE [LARGE SCALE GENOMIC DNA]</scope>
</reference>
<evidence type="ECO:0000256" key="2">
    <source>
        <dbReference type="ARBA" id="ARBA00022692"/>
    </source>
</evidence>
<keyword evidence="4 5" id="KW-0472">Membrane</keyword>
<dbReference type="InterPro" id="IPR036259">
    <property type="entry name" value="MFS_trans_sf"/>
</dbReference>
<dbReference type="Gene3D" id="1.20.1250.20">
    <property type="entry name" value="MFS general substrate transporter like domains"/>
    <property type="match status" value="2"/>
</dbReference>
<keyword evidence="7" id="KW-1185">Reference proteome</keyword>
<dbReference type="GO" id="GO:0016020">
    <property type="term" value="C:membrane"/>
    <property type="evidence" value="ECO:0007669"/>
    <property type="project" value="UniProtKB-SubCell"/>
</dbReference>
<accession>A0A4C1U8X4</accession>
<evidence type="ECO:0000256" key="3">
    <source>
        <dbReference type="ARBA" id="ARBA00022989"/>
    </source>
</evidence>
<evidence type="ECO:0000313" key="7">
    <source>
        <dbReference type="Proteomes" id="UP000299102"/>
    </source>
</evidence>
<evidence type="ECO:0000256" key="5">
    <source>
        <dbReference type="SAM" id="Phobius"/>
    </source>
</evidence>
<gene>
    <name evidence="6" type="ORF">EVAR_11900_1</name>
</gene>
<keyword evidence="2 5" id="KW-0812">Transmembrane</keyword>
<sequence length="471" mass="51573">MLSEKHRRGTIYHTHESGFSLRGRKITLTRNFFAARDNIRYLRQIATPLSLAGEVRARWYLHPDGAQKRTVIHELFINKPAVNKNKIPDPGEILVPNCSTTEMESRWWAESRAETENEIRNGIRDKIECERLGLDPGASGHRCPEMTLRHDILHCPIPFSPQHVFGLDLDGNTESTSIHSAATPLGSMISGPVMEAAGRRRTLQISTLPLVLGWILIGTATHHALLLLGRIVCGFAVGILAATSQRPSSRNSRLSIAIESGTGIVTKSDTGIRTESDTGIGDDDGGITGFIIDITNSANENGIRIEIENETGQVIDSKNVIRIENGTNIQCKESEFKSRMVSKLGLPLQKKGPLVYIGEISEPRLRGLLIGTPFVAYSLGVLYVYMLGSALDWRAVAHLCIVLPALSFVALALSPESPTWLARHGKFHEAAAAMARLRGDMDTGSVLENGKTEPLWDLSLSVGPYITANLL</sequence>
<dbReference type="InterPro" id="IPR050549">
    <property type="entry name" value="MFS_Trehalose_Transporter"/>
</dbReference>
<protein>
    <submittedName>
        <fullName evidence="6">Sugar transporter ERD6-like 13</fullName>
    </submittedName>
</protein>
<keyword evidence="6" id="KW-0762">Sugar transport</keyword>